<dbReference type="PRINTS" id="PR00344">
    <property type="entry name" value="BCTRLSENSOR"/>
</dbReference>
<dbReference type="GO" id="GO:0016020">
    <property type="term" value="C:membrane"/>
    <property type="evidence" value="ECO:0007669"/>
    <property type="project" value="UniProtKB-SubCell"/>
</dbReference>
<evidence type="ECO:0000256" key="1">
    <source>
        <dbReference type="ARBA" id="ARBA00000085"/>
    </source>
</evidence>
<keyword evidence="10" id="KW-1133">Transmembrane helix</keyword>
<dbReference type="RefSeq" id="WP_183967780.1">
    <property type="nucleotide sequence ID" value="NZ_BAABBZ010000019.1"/>
</dbReference>
<dbReference type="InterPro" id="IPR005467">
    <property type="entry name" value="His_kinase_dom"/>
</dbReference>
<dbReference type="NCBIfam" id="TIGR00229">
    <property type="entry name" value="sensory_box"/>
    <property type="match status" value="2"/>
</dbReference>
<keyword evidence="9" id="KW-0067">ATP-binding</keyword>
<feature type="domain" description="PAS" evidence="14">
    <location>
        <begin position="124"/>
        <end position="193"/>
    </location>
</feature>
<feature type="domain" description="PAS" evidence="14">
    <location>
        <begin position="3"/>
        <end position="56"/>
    </location>
</feature>
<evidence type="ECO:0000256" key="4">
    <source>
        <dbReference type="ARBA" id="ARBA00022553"/>
    </source>
</evidence>
<dbReference type="CDD" id="cd00082">
    <property type="entry name" value="HisKA"/>
    <property type="match status" value="1"/>
</dbReference>
<evidence type="ECO:0000313" key="16">
    <source>
        <dbReference type="Proteomes" id="UP000541426"/>
    </source>
</evidence>
<dbReference type="Gene3D" id="3.30.450.20">
    <property type="entry name" value="PAS domain"/>
    <property type="match status" value="2"/>
</dbReference>
<evidence type="ECO:0000256" key="8">
    <source>
        <dbReference type="ARBA" id="ARBA00022777"/>
    </source>
</evidence>
<evidence type="ECO:0000313" key="15">
    <source>
        <dbReference type="EMBL" id="MBB3986983.1"/>
    </source>
</evidence>
<keyword evidence="7" id="KW-0547">Nucleotide-binding</keyword>
<comment type="caution">
    <text evidence="15">The sequence shown here is derived from an EMBL/GenBank/DDBJ whole genome shotgun (WGS) entry which is preliminary data.</text>
</comment>
<dbReference type="GO" id="GO:0005524">
    <property type="term" value="F:ATP binding"/>
    <property type="evidence" value="ECO:0007669"/>
    <property type="project" value="UniProtKB-KW"/>
</dbReference>
<keyword evidence="11" id="KW-0902">Two-component regulatory system</keyword>
<dbReference type="PANTHER" id="PTHR42878:SF7">
    <property type="entry name" value="SENSOR HISTIDINE KINASE GLRK"/>
    <property type="match status" value="1"/>
</dbReference>
<dbReference type="EC" id="2.7.13.3" evidence="3"/>
<keyword evidence="5" id="KW-0808">Transferase</keyword>
<dbReference type="Proteomes" id="UP000541426">
    <property type="component" value="Unassembled WGS sequence"/>
</dbReference>
<dbReference type="InterPro" id="IPR003594">
    <property type="entry name" value="HATPase_dom"/>
</dbReference>
<evidence type="ECO:0000256" key="12">
    <source>
        <dbReference type="ARBA" id="ARBA00023136"/>
    </source>
</evidence>
<dbReference type="PROSITE" id="PS50109">
    <property type="entry name" value="HIS_KIN"/>
    <property type="match status" value="1"/>
</dbReference>
<dbReference type="EMBL" id="JACIEJ010000008">
    <property type="protein sequence ID" value="MBB3986983.1"/>
    <property type="molecule type" value="Genomic_DNA"/>
</dbReference>
<dbReference type="GO" id="GO:0030295">
    <property type="term" value="F:protein kinase activator activity"/>
    <property type="evidence" value="ECO:0007669"/>
    <property type="project" value="TreeGrafter"/>
</dbReference>
<dbReference type="InterPro" id="IPR003661">
    <property type="entry name" value="HisK_dim/P_dom"/>
</dbReference>
<dbReference type="GO" id="GO:0007234">
    <property type="term" value="P:osmosensory signaling via phosphorelay pathway"/>
    <property type="evidence" value="ECO:0007669"/>
    <property type="project" value="TreeGrafter"/>
</dbReference>
<dbReference type="PANTHER" id="PTHR42878">
    <property type="entry name" value="TWO-COMPONENT HISTIDINE KINASE"/>
    <property type="match status" value="1"/>
</dbReference>
<evidence type="ECO:0000256" key="11">
    <source>
        <dbReference type="ARBA" id="ARBA00023012"/>
    </source>
</evidence>
<dbReference type="InterPro" id="IPR013767">
    <property type="entry name" value="PAS_fold"/>
</dbReference>
<dbReference type="PROSITE" id="PS50112">
    <property type="entry name" value="PAS"/>
    <property type="match status" value="2"/>
</dbReference>
<evidence type="ECO:0000256" key="3">
    <source>
        <dbReference type="ARBA" id="ARBA00012438"/>
    </source>
</evidence>
<dbReference type="Pfam" id="PF02518">
    <property type="entry name" value="HATPase_c"/>
    <property type="match status" value="1"/>
</dbReference>
<dbReference type="InterPro" id="IPR035965">
    <property type="entry name" value="PAS-like_dom_sf"/>
</dbReference>
<protein>
    <recommendedName>
        <fullName evidence="3">histidine kinase</fullName>
        <ecNumber evidence="3">2.7.13.3</ecNumber>
    </recommendedName>
</protein>
<proteinExistence type="predicted"/>
<dbReference type="SMART" id="SM00387">
    <property type="entry name" value="HATPase_c"/>
    <property type="match status" value="1"/>
</dbReference>
<dbReference type="InterPro" id="IPR036097">
    <property type="entry name" value="HisK_dim/P_sf"/>
</dbReference>
<dbReference type="InterPro" id="IPR000014">
    <property type="entry name" value="PAS"/>
</dbReference>
<dbReference type="Gene3D" id="3.30.565.10">
    <property type="entry name" value="Histidine kinase-like ATPase, C-terminal domain"/>
    <property type="match status" value="1"/>
</dbReference>
<evidence type="ECO:0000256" key="10">
    <source>
        <dbReference type="ARBA" id="ARBA00022989"/>
    </source>
</evidence>
<sequence>MTTFDTVELAFELSPVAMLLVNSNGKICLTNRELDKLFGYDDGALIGRVIETLIPEGMREEHVVLRDAFAVLPAKRRMGVDRVINGLTATKTVLPIELGLEPVCLEDEAMVIVTALDLRARMAGKARIGAILDAASCAMLVVNGEGRIEFVNRAVTELLGYTPQELLGETVEMLVPPHLHSAHQVYRRSFASLADQRAMAPGRTVCGWHRDGYEVPVEGSLNQIEVDGARSVVVTLVDLSERIATEKLMAERARELERLNSDLEQFNRCVSHDLKAPLSSIAGLLSLCREDLVDGSFDDLDSTLTRAQAIAERSIGDIEELLRVALTAERGIQSAQVEVAALVTQLWEDLGGRPEELTLTLAHRVPFDTEVATFRSILRNLLSNALRYRDPSKPALQVEVSARQDNTFVDFLVTDNGLGIPEDFLPEVFGLFKRLGDQGGSGIGLNLVQRNVERLGGEITVTSVLGEGATFKVRLPVVREQET</sequence>
<keyword evidence="16" id="KW-1185">Reference proteome</keyword>
<dbReference type="SUPFAM" id="SSF47384">
    <property type="entry name" value="Homodimeric domain of signal transducing histidine kinase"/>
    <property type="match status" value="1"/>
</dbReference>
<gene>
    <name evidence="15" type="ORF">GGQ68_003327</name>
</gene>
<dbReference type="AlphaFoldDB" id="A0A7W6DVP8"/>
<evidence type="ECO:0000259" key="13">
    <source>
        <dbReference type="PROSITE" id="PS50109"/>
    </source>
</evidence>
<feature type="domain" description="Histidine kinase" evidence="13">
    <location>
        <begin position="269"/>
        <end position="479"/>
    </location>
</feature>
<evidence type="ECO:0000259" key="14">
    <source>
        <dbReference type="PROSITE" id="PS50112"/>
    </source>
</evidence>
<keyword evidence="6" id="KW-0812">Transmembrane</keyword>
<organism evidence="15 16">
    <name type="scientific">Sagittula marina</name>
    <dbReference type="NCBI Taxonomy" id="943940"/>
    <lineage>
        <taxon>Bacteria</taxon>
        <taxon>Pseudomonadati</taxon>
        <taxon>Pseudomonadota</taxon>
        <taxon>Alphaproteobacteria</taxon>
        <taxon>Rhodobacterales</taxon>
        <taxon>Roseobacteraceae</taxon>
        <taxon>Sagittula</taxon>
    </lineage>
</organism>
<name>A0A7W6DVP8_9RHOB</name>
<dbReference type="Pfam" id="PF00989">
    <property type="entry name" value="PAS"/>
    <property type="match status" value="2"/>
</dbReference>
<reference evidence="15 16" key="1">
    <citation type="submission" date="2020-08" db="EMBL/GenBank/DDBJ databases">
        <title>Genomic Encyclopedia of Type Strains, Phase IV (KMG-IV): sequencing the most valuable type-strain genomes for metagenomic binning, comparative biology and taxonomic classification.</title>
        <authorList>
            <person name="Goeker M."/>
        </authorList>
    </citation>
    <scope>NUCLEOTIDE SEQUENCE [LARGE SCALE GENOMIC DNA]</scope>
    <source>
        <strain evidence="15 16">DSM 102235</strain>
    </source>
</reference>
<evidence type="ECO:0000256" key="2">
    <source>
        <dbReference type="ARBA" id="ARBA00004141"/>
    </source>
</evidence>
<dbReference type="SUPFAM" id="SSF55874">
    <property type="entry name" value="ATPase domain of HSP90 chaperone/DNA topoisomerase II/histidine kinase"/>
    <property type="match status" value="1"/>
</dbReference>
<dbReference type="SUPFAM" id="SSF55785">
    <property type="entry name" value="PYP-like sensor domain (PAS domain)"/>
    <property type="match status" value="2"/>
</dbReference>
<dbReference type="GO" id="GO:0000156">
    <property type="term" value="F:phosphorelay response regulator activity"/>
    <property type="evidence" value="ECO:0007669"/>
    <property type="project" value="TreeGrafter"/>
</dbReference>
<evidence type="ECO:0000256" key="5">
    <source>
        <dbReference type="ARBA" id="ARBA00022679"/>
    </source>
</evidence>
<evidence type="ECO:0000256" key="6">
    <source>
        <dbReference type="ARBA" id="ARBA00022692"/>
    </source>
</evidence>
<dbReference type="CDD" id="cd00130">
    <property type="entry name" value="PAS"/>
    <property type="match status" value="2"/>
</dbReference>
<dbReference type="Gene3D" id="1.10.287.130">
    <property type="match status" value="1"/>
</dbReference>
<comment type="catalytic activity">
    <reaction evidence="1">
        <text>ATP + protein L-histidine = ADP + protein N-phospho-L-histidine.</text>
        <dbReference type="EC" id="2.7.13.3"/>
    </reaction>
</comment>
<dbReference type="InterPro" id="IPR050351">
    <property type="entry name" value="BphY/WalK/GraS-like"/>
</dbReference>
<dbReference type="InterPro" id="IPR004358">
    <property type="entry name" value="Sig_transdc_His_kin-like_C"/>
</dbReference>
<dbReference type="SMART" id="SM00091">
    <property type="entry name" value="PAS"/>
    <property type="match status" value="2"/>
</dbReference>
<keyword evidence="12" id="KW-0472">Membrane</keyword>
<keyword evidence="4" id="KW-0597">Phosphoprotein</keyword>
<keyword evidence="8" id="KW-0418">Kinase</keyword>
<dbReference type="GO" id="GO:0000155">
    <property type="term" value="F:phosphorelay sensor kinase activity"/>
    <property type="evidence" value="ECO:0007669"/>
    <property type="project" value="InterPro"/>
</dbReference>
<evidence type="ECO:0000256" key="9">
    <source>
        <dbReference type="ARBA" id="ARBA00022840"/>
    </source>
</evidence>
<comment type="subcellular location">
    <subcellularLocation>
        <location evidence="2">Membrane</location>
        <topology evidence="2">Multi-pass membrane protein</topology>
    </subcellularLocation>
</comment>
<dbReference type="InterPro" id="IPR036890">
    <property type="entry name" value="HATPase_C_sf"/>
</dbReference>
<evidence type="ECO:0000256" key="7">
    <source>
        <dbReference type="ARBA" id="ARBA00022741"/>
    </source>
</evidence>
<dbReference type="GO" id="GO:0006355">
    <property type="term" value="P:regulation of DNA-templated transcription"/>
    <property type="evidence" value="ECO:0007669"/>
    <property type="project" value="InterPro"/>
</dbReference>
<accession>A0A7W6DVP8</accession>